<evidence type="ECO:0000313" key="2">
    <source>
        <dbReference type="Proteomes" id="UP000582090"/>
    </source>
</evidence>
<organism evidence="1 2">
    <name type="scientific">Rhizobium metallidurans</name>
    <dbReference type="NCBI Taxonomy" id="1265931"/>
    <lineage>
        <taxon>Bacteria</taxon>
        <taxon>Pseudomonadati</taxon>
        <taxon>Pseudomonadota</taxon>
        <taxon>Alphaproteobacteria</taxon>
        <taxon>Hyphomicrobiales</taxon>
        <taxon>Rhizobiaceae</taxon>
        <taxon>Rhizobium/Agrobacterium group</taxon>
        <taxon>Rhizobium</taxon>
    </lineage>
</organism>
<gene>
    <name evidence="1" type="ORF">GGQ67_002799</name>
</gene>
<sequence length="90" mass="9851">MTKSAAEIYIPWRDRAFVSVREVAQIMARSPDWVRNRIGEGRLVGRQLQAGGPVVVTVASLVRFIDGVEATASPVRVKTSAIYLAVNNDP</sequence>
<dbReference type="Proteomes" id="UP000582090">
    <property type="component" value="Unassembled WGS sequence"/>
</dbReference>
<accession>A0A7W6CRJ6</accession>
<reference evidence="1 2" key="1">
    <citation type="submission" date="2020-08" db="EMBL/GenBank/DDBJ databases">
        <title>Genomic Encyclopedia of Type Strains, Phase IV (KMG-IV): sequencing the most valuable type-strain genomes for metagenomic binning, comparative biology and taxonomic classification.</title>
        <authorList>
            <person name="Goeker M."/>
        </authorList>
    </citation>
    <scope>NUCLEOTIDE SEQUENCE [LARGE SCALE GENOMIC DNA]</scope>
    <source>
        <strain evidence="1 2">DSM 26575</strain>
    </source>
</reference>
<evidence type="ECO:0008006" key="3">
    <source>
        <dbReference type="Google" id="ProtNLM"/>
    </source>
</evidence>
<proteinExistence type="predicted"/>
<dbReference type="RefSeq" id="WP_183900723.1">
    <property type="nucleotide sequence ID" value="NZ_JACIDW010000008.1"/>
</dbReference>
<name>A0A7W6CRJ6_9HYPH</name>
<evidence type="ECO:0000313" key="1">
    <source>
        <dbReference type="EMBL" id="MBB3965131.1"/>
    </source>
</evidence>
<keyword evidence="2" id="KW-1185">Reference proteome</keyword>
<protein>
    <recommendedName>
        <fullName evidence="3">Helix-turn-helix domain-containing protein</fullName>
    </recommendedName>
</protein>
<comment type="caution">
    <text evidence="1">The sequence shown here is derived from an EMBL/GenBank/DDBJ whole genome shotgun (WGS) entry which is preliminary data.</text>
</comment>
<dbReference type="AlphaFoldDB" id="A0A7W6CRJ6"/>
<dbReference type="EMBL" id="JACIDW010000008">
    <property type="protein sequence ID" value="MBB3965131.1"/>
    <property type="molecule type" value="Genomic_DNA"/>
</dbReference>